<protein>
    <submittedName>
        <fullName evidence="1">Sugar-phospahte nucleotidyltransferase</fullName>
    </submittedName>
</protein>
<dbReference type="InterPro" id="IPR029063">
    <property type="entry name" value="SAM-dependent_MTases_sf"/>
</dbReference>
<dbReference type="InterPro" id="IPR002052">
    <property type="entry name" value="DNA_methylase_N6_adenine_CS"/>
</dbReference>
<evidence type="ECO:0000313" key="2">
    <source>
        <dbReference type="Proteomes" id="UP001652442"/>
    </source>
</evidence>
<dbReference type="RefSeq" id="WP_158424716.1">
    <property type="nucleotide sequence ID" value="NZ_JAOQJQ010000002.1"/>
</dbReference>
<gene>
    <name evidence="1" type="ORF">OCV88_06275</name>
</gene>
<name>A0ABT2TIA2_9FIRM</name>
<dbReference type="EMBL" id="JAOQJQ010000002">
    <property type="protein sequence ID" value="MCU6761948.1"/>
    <property type="molecule type" value="Genomic_DNA"/>
</dbReference>
<sequence>MSQIQYSFHKNDEYRTPAYAVYPILKRLKKDTSIWCPFDKNDSQFVKVFQAYGFRVVYGHIQTGQDFFTFPVPPCDYIISNPPYSRKGEVFQRLFELQIPFAMLINFQGIFDQRERFEMFRRQHIELLWLNPRVNYDTDGGQRKGTRVPFQSCYLCQGICKQQLEFEYLDTSLLK</sequence>
<dbReference type="Proteomes" id="UP001652442">
    <property type="component" value="Unassembled WGS sequence"/>
</dbReference>
<evidence type="ECO:0000313" key="1">
    <source>
        <dbReference type="EMBL" id="MCU6761948.1"/>
    </source>
</evidence>
<keyword evidence="2" id="KW-1185">Reference proteome</keyword>
<dbReference type="SUPFAM" id="SSF53335">
    <property type="entry name" value="S-adenosyl-L-methionine-dependent methyltransferases"/>
    <property type="match status" value="1"/>
</dbReference>
<comment type="caution">
    <text evidence="1">The sequence shown here is derived from an EMBL/GenBank/DDBJ whole genome shotgun (WGS) entry which is preliminary data.</text>
</comment>
<proteinExistence type="predicted"/>
<organism evidence="1 2">
    <name type="scientific">Brotonthovivens ammoniilytica</name>
    <dbReference type="NCBI Taxonomy" id="2981725"/>
    <lineage>
        <taxon>Bacteria</taxon>
        <taxon>Bacillati</taxon>
        <taxon>Bacillota</taxon>
        <taxon>Clostridia</taxon>
        <taxon>Lachnospirales</taxon>
        <taxon>Lachnospiraceae</taxon>
        <taxon>Brotonthovivens</taxon>
    </lineage>
</organism>
<accession>A0ABT2TIA2</accession>
<reference evidence="1 2" key="1">
    <citation type="journal article" date="2021" name="ISME Commun">
        <title>Automated analysis of genomic sequences facilitates high-throughput and comprehensive description of bacteria.</title>
        <authorList>
            <person name="Hitch T.C.A."/>
        </authorList>
    </citation>
    <scope>NUCLEOTIDE SEQUENCE [LARGE SCALE GENOMIC DNA]</scope>
    <source>
        <strain evidence="1 2">Sanger_109</strain>
    </source>
</reference>
<dbReference type="PROSITE" id="PS00092">
    <property type="entry name" value="N6_MTASE"/>
    <property type="match status" value="1"/>
</dbReference>